<dbReference type="Gene3D" id="3.30.700.10">
    <property type="entry name" value="Glycoprotein, Type 4 Pilin"/>
    <property type="match status" value="1"/>
</dbReference>
<feature type="transmembrane region" description="Helical" evidence="3">
    <location>
        <begin position="12"/>
        <end position="37"/>
    </location>
</feature>
<dbReference type="InterPro" id="IPR012902">
    <property type="entry name" value="N_methyl_site"/>
</dbReference>
<keyword evidence="2" id="KW-0175">Coiled coil</keyword>
<feature type="coiled-coil region" evidence="2">
    <location>
        <begin position="39"/>
        <end position="66"/>
    </location>
</feature>
<protein>
    <recommendedName>
        <fullName evidence="6">Type II secretion system protein GspG C-terminal domain-containing protein</fullName>
    </recommendedName>
</protein>
<evidence type="ECO:0008006" key="6">
    <source>
        <dbReference type="Google" id="ProtNLM"/>
    </source>
</evidence>
<evidence type="ECO:0000256" key="2">
    <source>
        <dbReference type="SAM" id="Coils"/>
    </source>
</evidence>
<dbReference type="Proteomes" id="UP000178377">
    <property type="component" value="Unassembled WGS sequence"/>
</dbReference>
<sequence>MRSRVLLKEKIVGFTLIELLVVIAIIGVLASVVLVALNSARTKSKIARAKADLQQLNLAMERLFDDTGEYSNHLPFEPCVNASANNEVYLNACAAGLSCNDGAFANWRGPYIAAVEPDPWGSNYLFDSDYTCRSYTDGCQNVPDNTQVRALVSYGPNRVGLNQYNEPDNLVVIICR</sequence>
<dbReference type="PRINTS" id="PR00813">
    <property type="entry name" value="BCTERIALGSPG"/>
</dbReference>
<keyword evidence="1" id="KW-0488">Methylation</keyword>
<dbReference type="STRING" id="1817828.A2722_01445"/>
<dbReference type="EMBL" id="MFEO01000025">
    <property type="protein sequence ID" value="OGE89214.1"/>
    <property type="molecule type" value="Genomic_DNA"/>
</dbReference>
<dbReference type="PANTHER" id="PTHR30093">
    <property type="entry name" value="GENERAL SECRETION PATHWAY PROTEIN G"/>
    <property type="match status" value="1"/>
</dbReference>
<keyword evidence="3" id="KW-0472">Membrane</keyword>
<dbReference type="NCBIfam" id="TIGR02532">
    <property type="entry name" value="IV_pilin_GFxxxE"/>
    <property type="match status" value="1"/>
</dbReference>
<dbReference type="Pfam" id="PF07963">
    <property type="entry name" value="N_methyl"/>
    <property type="match status" value="1"/>
</dbReference>
<dbReference type="GO" id="GO:0015628">
    <property type="term" value="P:protein secretion by the type II secretion system"/>
    <property type="evidence" value="ECO:0007669"/>
    <property type="project" value="InterPro"/>
</dbReference>
<accession>A0A1F5PHC9</accession>
<comment type="caution">
    <text evidence="4">The sequence shown here is derived from an EMBL/GenBank/DDBJ whole genome shotgun (WGS) entry which is preliminary data.</text>
</comment>
<proteinExistence type="predicted"/>
<dbReference type="InterPro" id="IPR000983">
    <property type="entry name" value="Bac_GSPG_pilin"/>
</dbReference>
<evidence type="ECO:0000313" key="4">
    <source>
        <dbReference type="EMBL" id="OGE89214.1"/>
    </source>
</evidence>
<reference evidence="4 5" key="1">
    <citation type="journal article" date="2016" name="Nat. Commun.">
        <title>Thousands of microbial genomes shed light on interconnected biogeochemical processes in an aquifer system.</title>
        <authorList>
            <person name="Anantharaman K."/>
            <person name="Brown C.T."/>
            <person name="Hug L.A."/>
            <person name="Sharon I."/>
            <person name="Castelle C.J."/>
            <person name="Probst A.J."/>
            <person name="Thomas B.C."/>
            <person name="Singh A."/>
            <person name="Wilkins M.J."/>
            <person name="Karaoz U."/>
            <person name="Brodie E.L."/>
            <person name="Williams K.H."/>
            <person name="Hubbard S.S."/>
            <person name="Banfield J.F."/>
        </authorList>
    </citation>
    <scope>NUCLEOTIDE SEQUENCE [LARGE SCALE GENOMIC DNA]</scope>
</reference>
<dbReference type="InterPro" id="IPR045584">
    <property type="entry name" value="Pilin-like"/>
</dbReference>
<name>A0A1F5PHC9_9BACT</name>
<keyword evidence="3" id="KW-0812">Transmembrane</keyword>
<gene>
    <name evidence="4" type="ORF">A2722_01445</name>
</gene>
<dbReference type="GO" id="GO:0015627">
    <property type="term" value="C:type II protein secretion system complex"/>
    <property type="evidence" value="ECO:0007669"/>
    <property type="project" value="InterPro"/>
</dbReference>
<evidence type="ECO:0000256" key="1">
    <source>
        <dbReference type="ARBA" id="ARBA00022481"/>
    </source>
</evidence>
<evidence type="ECO:0000313" key="5">
    <source>
        <dbReference type="Proteomes" id="UP000178377"/>
    </source>
</evidence>
<organism evidence="4 5">
    <name type="scientific">Candidatus Doudnabacteria bacterium RIFCSPHIGHO2_01_FULL_50_11</name>
    <dbReference type="NCBI Taxonomy" id="1817828"/>
    <lineage>
        <taxon>Bacteria</taxon>
        <taxon>Candidatus Doudnaibacteriota</taxon>
    </lineage>
</organism>
<dbReference type="AlphaFoldDB" id="A0A1F5PHC9"/>
<evidence type="ECO:0000256" key="3">
    <source>
        <dbReference type="SAM" id="Phobius"/>
    </source>
</evidence>
<keyword evidence="3" id="KW-1133">Transmembrane helix</keyword>
<dbReference type="SUPFAM" id="SSF54523">
    <property type="entry name" value="Pili subunits"/>
    <property type="match status" value="1"/>
</dbReference>